<comment type="caution">
    <text evidence="2">The sequence shown here is derived from an EMBL/GenBank/DDBJ whole genome shotgun (WGS) entry which is preliminary data.</text>
</comment>
<dbReference type="EMBL" id="RJKE01000001">
    <property type="protein sequence ID" value="ROO90544.1"/>
    <property type="molecule type" value="Genomic_DNA"/>
</dbReference>
<dbReference type="Gene3D" id="3.40.50.300">
    <property type="entry name" value="P-loop containing nucleotide triphosphate hydrolases"/>
    <property type="match status" value="1"/>
</dbReference>
<organism evidence="2 3">
    <name type="scientific">Actinocorallia herbida</name>
    <dbReference type="NCBI Taxonomy" id="58109"/>
    <lineage>
        <taxon>Bacteria</taxon>
        <taxon>Bacillati</taxon>
        <taxon>Actinomycetota</taxon>
        <taxon>Actinomycetes</taxon>
        <taxon>Streptosporangiales</taxon>
        <taxon>Thermomonosporaceae</taxon>
        <taxon>Actinocorallia</taxon>
    </lineage>
</organism>
<protein>
    <submittedName>
        <fullName evidence="2">Uncharacterized protein</fullName>
    </submittedName>
</protein>
<name>A0A3N1DAL2_9ACTN</name>
<dbReference type="InterPro" id="IPR027417">
    <property type="entry name" value="P-loop_NTPase"/>
</dbReference>
<feature type="region of interest" description="Disordered" evidence="1">
    <location>
        <begin position="261"/>
        <end position="289"/>
    </location>
</feature>
<dbReference type="SUPFAM" id="SSF52540">
    <property type="entry name" value="P-loop containing nucleoside triphosphate hydrolases"/>
    <property type="match status" value="1"/>
</dbReference>
<keyword evidence="3" id="KW-1185">Reference proteome</keyword>
<dbReference type="AlphaFoldDB" id="A0A3N1DAL2"/>
<sequence>MTASEPALHLEVHGPVDTAVQVGRLVLRLPAPFPDHPPSRAARGTELAALWRAASEAEPPPGVVLTGPSGSGKSTLALQWAHQAHGLFPGGLRHADLCAAPAPAPTDPPEGPRSLLILDNVPDDFDVVAHLPAAESCFTLITTRVPRPSLIVDGFRALAVTPPPPPSAPLLTLLHDLPHLADPAGLPSDALTPLLRAAQAEAEDTRDLRTHAAVSLRLARLDAEADRPASALHSYAQALHSYAHLGDTSSYALALREATHLHSSLPKDPNRPSPPEGTARRPAQDSGTM</sequence>
<gene>
    <name evidence="2" type="ORF">EDD29_8275</name>
</gene>
<reference evidence="2 3" key="1">
    <citation type="submission" date="2018-11" db="EMBL/GenBank/DDBJ databases">
        <title>Sequencing the genomes of 1000 actinobacteria strains.</title>
        <authorList>
            <person name="Klenk H.-P."/>
        </authorList>
    </citation>
    <scope>NUCLEOTIDE SEQUENCE [LARGE SCALE GENOMIC DNA]</scope>
    <source>
        <strain evidence="2 3">DSM 44254</strain>
    </source>
</reference>
<proteinExistence type="predicted"/>
<dbReference type="RefSeq" id="WP_148086260.1">
    <property type="nucleotide sequence ID" value="NZ_RJKE01000001.1"/>
</dbReference>
<dbReference type="Proteomes" id="UP000272400">
    <property type="component" value="Unassembled WGS sequence"/>
</dbReference>
<dbReference type="OrthoDB" id="5521887at2"/>
<evidence type="ECO:0000313" key="3">
    <source>
        <dbReference type="Proteomes" id="UP000272400"/>
    </source>
</evidence>
<evidence type="ECO:0000256" key="1">
    <source>
        <dbReference type="SAM" id="MobiDB-lite"/>
    </source>
</evidence>
<accession>A0A3N1DAL2</accession>
<evidence type="ECO:0000313" key="2">
    <source>
        <dbReference type="EMBL" id="ROO90544.1"/>
    </source>
</evidence>